<feature type="coiled-coil region" evidence="3">
    <location>
        <begin position="105"/>
        <end position="172"/>
    </location>
</feature>
<feature type="region of interest" description="Disordered" evidence="4">
    <location>
        <begin position="23"/>
        <end position="95"/>
    </location>
</feature>
<evidence type="ECO:0000256" key="1">
    <source>
        <dbReference type="ARBA" id="ARBA00023054"/>
    </source>
</evidence>
<dbReference type="GO" id="GO:0006887">
    <property type="term" value="P:exocytosis"/>
    <property type="evidence" value="ECO:0007669"/>
    <property type="project" value="TreeGrafter"/>
</dbReference>
<evidence type="ECO:0000313" key="5">
    <source>
        <dbReference type="EMBL" id="CAD7247266.1"/>
    </source>
</evidence>
<reference evidence="5" key="1">
    <citation type="submission" date="2020-11" db="EMBL/GenBank/DDBJ databases">
        <authorList>
            <person name="Tran Van P."/>
        </authorList>
    </citation>
    <scope>NUCLEOTIDE SEQUENCE</scope>
</reference>
<protein>
    <submittedName>
        <fullName evidence="5">Uncharacterized protein</fullName>
    </submittedName>
</protein>
<evidence type="ECO:0000313" key="6">
    <source>
        <dbReference type="Proteomes" id="UP000677054"/>
    </source>
</evidence>
<dbReference type="Pfam" id="PF25555">
    <property type="entry name" value="RAB3A-like_C"/>
    <property type="match status" value="1"/>
</dbReference>
<organism evidence="5">
    <name type="scientific">Darwinula stevensoni</name>
    <dbReference type="NCBI Taxonomy" id="69355"/>
    <lineage>
        <taxon>Eukaryota</taxon>
        <taxon>Metazoa</taxon>
        <taxon>Ecdysozoa</taxon>
        <taxon>Arthropoda</taxon>
        <taxon>Crustacea</taxon>
        <taxon>Oligostraca</taxon>
        <taxon>Ostracoda</taxon>
        <taxon>Podocopa</taxon>
        <taxon>Podocopida</taxon>
        <taxon>Darwinulocopina</taxon>
        <taxon>Darwinuloidea</taxon>
        <taxon>Darwinulidae</taxon>
        <taxon>Darwinula</taxon>
    </lineage>
</organism>
<dbReference type="PANTHER" id="PTHR14430">
    <property type="entry name" value="RABIN3-RELATED"/>
    <property type="match status" value="1"/>
</dbReference>
<sequence length="394" mass="44180">MGIVDDPRTVIMTLDAQFSDQATEVDSALSGDHQSNVQPRTRTSNASFDEDGKKNLRVSSFRSTKSDEGTDTDEFEQLNGSNGDHSSTGSLHEELQRAKHEVLIREEELNNLRSIRNKMEDEVRDLTASLFEEANKKVCAALQKSAGSEKALKEANMKVEGLQAEVQALKALVLTSTPSNPNLSCQAHSPCVIEQQAKGFLKRHKRSPSHPIQTISCAHLNGIDPNSSQSNHGEVLEVDPKLEEEFLLWRESPVVEWESPHPFFRRILQEDILPCLTFSNEELSLKIQEAMKSHSISIESVSAASRQFPKNCALLKCPRICTHIMQLGDGDEEGIPISQLCRNRITGVCDLLVYLRYIERGLVKANEKEVYEEIMRLRLEVAAAKLGFHNHRNK</sequence>
<dbReference type="AlphaFoldDB" id="A0A7R9A7L5"/>
<keyword evidence="6" id="KW-1185">Reference proteome</keyword>
<dbReference type="OrthoDB" id="5560525at2759"/>
<accession>A0A7R9A7L5</accession>
<evidence type="ECO:0000256" key="2">
    <source>
        <dbReference type="ARBA" id="ARBA00025794"/>
    </source>
</evidence>
<name>A0A7R9A7L5_9CRUS</name>
<dbReference type="Gene3D" id="1.20.5.4880">
    <property type="match status" value="1"/>
</dbReference>
<comment type="similarity">
    <text evidence="2">Belongs to the SEC2 family.</text>
</comment>
<dbReference type="SUPFAM" id="SSF144284">
    <property type="entry name" value="Sec2 N-terminal region"/>
    <property type="match status" value="1"/>
</dbReference>
<feature type="compositionally biased region" description="Polar residues" evidence="4">
    <location>
        <begin position="78"/>
        <end position="90"/>
    </location>
</feature>
<feature type="compositionally biased region" description="Polar residues" evidence="4">
    <location>
        <begin position="32"/>
        <end position="47"/>
    </location>
</feature>
<dbReference type="GO" id="GO:0005085">
    <property type="term" value="F:guanyl-nucleotide exchange factor activity"/>
    <property type="evidence" value="ECO:0007669"/>
    <property type="project" value="InterPro"/>
</dbReference>
<gene>
    <name evidence="5" type="ORF">DSTB1V02_LOCUS7100</name>
</gene>
<dbReference type="GO" id="GO:0070319">
    <property type="term" value="C:Golgi to plasma membrane transport vesicle"/>
    <property type="evidence" value="ECO:0007669"/>
    <property type="project" value="TreeGrafter"/>
</dbReference>
<dbReference type="EMBL" id="CAJPEV010001398">
    <property type="protein sequence ID" value="CAG0892427.1"/>
    <property type="molecule type" value="Genomic_DNA"/>
</dbReference>
<evidence type="ECO:0000256" key="4">
    <source>
        <dbReference type="SAM" id="MobiDB-lite"/>
    </source>
</evidence>
<dbReference type="EMBL" id="LR900915">
    <property type="protein sequence ID" value="CAD7247266.1"/>
    <property type="molecule type" value="Genomic_DNA"/>
</dbReference>
<dbReference type="Proteomes" id="UP000677054">
    <property type="component" value="Unassembled WGS sequence"/>
</dbReference>
<evidence type="ECO:0000256" key="3">
    <source>
        <dbReference type="SAM" id="Coils"/>
    </source>
</evidence>
<dbReference type="PANTHER" id="PTHR14430:SF0">
    <property type="entry name" value="SEC2P DOMAIN-CONTAINING PROTEIN"/>
    <property type="match status" value="1"/>
</dbReference>
<dbReference type="InterPro" id="IPR040351">
    <property type="entry name" value="RAB3IL/RAB3IP/Sec2"/>
</dbReference>
<proteinExistence type="inferred from homology"/>
<keyword evidence="1 3" id="KW-0175">Coiled coil</keyword>